<accession>A0A2C9V7M3</accession>
<dbReference type="EMBL" id="CM004395">
    <property type="protein sequence ID" value="OAY40656.1"/>
    <property type="molecule type" value="Genomic_DNA"/>
</dbReference>
<proteinExistence type="predicted"/>
<name>A0A2C9V7M3_MANES</name>
<gene>
    <name evidence="1" type="ORF">MANES_09G039300</name>
</gene>
<dbReference type="AlphaFoldDB" id="A0A2C9V7M3"/>
<reference evidence="1" key="1">
    <citation type="submission" date="2016-02" db="EMBL/GenBank/DDBJ databases">
        <title>WGS assembly of Manihot esculenta.</title>
        <authorList>
            <person name="Bredeson J.V."/>
            <person name="Prochnik S.E."/>
            <person name="Lyons J.B."/>
            <person name="Schmutz J."/>
            <person name="Grimwood J."/>
            <person name="Vrebalov J."/>
            <person name="Bart R.S."/>
            <person name="Amuge T."/>
            <person name="Ferguson M.E."/>
            <person name="Green R."/>
            <person name="Putnam N."/>
            <person name="Stites J."/>
            <person name="Rounsley S."/>
            <person name="Rokhsar D.S."/>
        </authorList>
    </citation>
    <scope>NUCLEOTIDE SEQUENCE [LARGE SCALE GENOMIC DNA]</scope>
    <source>
        <tissue evidence="1">Leaf</tissue>
    </source>
</reference>
<sequence length="39" mass="4629">MFMCLLLYGLVVALWLLGLGSDFDLLHFVWYCATEWFQL</sequence>
<evidence type="ECO:0000313" key="1">
    <source>
        <dbReference type="EMBL" id="OAY40656.1"/>
    </source>
</evidence>
<protein>
    <submittedName>
        <fullName evidence="1">Uncharacterized protein</fullName>
    </submittedName>
</protein>
<organism evidence="1">
    <name type="scientific">Manihot esculenta</name>
    <name type="common">Cassava</name>
    <name type="synonym">Jatropha manihot</name>
    <dbReference type="NCBI Taxonomy" id="3983"/>
    <lineage>
        <taxon>Eukaryota</taxon>
        <taxon>Viridiplantae</taxon>
        <taxon>Streptophyta</taxon>
        <taxon>Embryophyta</taxon>
        <taxon>Tracheophyta</taxon>
        <taxon>Spermatophyta</taxon>
        <taxon>Magnoliopsida</taxon>
        <taxon>eudicotyledons</taxon>
        <taxon>Gunneridae</taxon>
        <taxon>Pentapetalae</taxon>
        <taxon>rosids</taxon>
        <taxon>fabids</taxon>
        <taxon>Malpighiales</taxon>
        <taxon>Euphorbiaceae</taxon>
        <taxon>Crotonoideae</taxon>
        <taxon>Manihoteae</taxon>
        <taxon>Manihot</taxon>
    </lineage>
</organism>